<evidence type="ECO:0000313" key="14">
    <source>
        <dbReference type="Proteomes" id="UP000623250"/>
    </source>
</evidence>
<evidence type="ECO:0000256" key="4">
    <source>
        <dbReference type="ARBA" id="ARBA00022475"/>
    </source>
</evidence>
<dbReference type="PROSITE" id="PS52015">
    <property type="entry name" value="TONB_CTD"/>
    <property type="match status" value="1"/>
</dbReference>
<dbReference type="SUPFAM" id="SSF74653">
    <property type="entry name" value="TolA/TonB C-terminal domain"/>
    <property type="match status" value="1"/>
</dbReference>
<dbReference type="GO" id="GO:0031992">
    <property type="term" value="F:energy transducer activity"/>
    <property type="evidence" value="ECO:0007669"/>
    <property type="project" value="TreeGrafter"/>
</dbReference>
<evidence type="ECO:0000256" key="8">
    <source>
        <dbReference type="ARBA" id="ARBA00022989"/>
    </source>
</evidence>
<comment type="caution">
    <text evidence="13">The sequence shown here is derived from an EMBL/GenBank/DDBJ whole genome shotgun (WGS) entry which is preliminary data.</text>
</comment>
<proteinExistence type="inferred from homology"/>
<gene>
    <name evidence="13" type="ORF">JDN41_08720</name>
</gene>
<keyword evidence="5" id="KW-0997">Cell inner membrane</keyword>
<keyword evidence="4" id="KW-1003">Cell membrane</keyword>
<keyword evidence="14" id="KW-1185">Reference proteome</keyword>
<comment type="similarity">
    <text evidence="2">Belongs to the TonB family.</text>
</comment>
<evidence type="ECO:0000256" key="2">
    <source>
        <dbReference type="ARBA" id="ARBA00006555"/>
    </source>
</evidence>
<comment type="subcellular location">
    <subcellularLocation>
        <location evidence="1">Cell inner membrane</location>
        <topology evidence="1">Single-pass membrane protein</topology>
        <orientation evidence="1">Periplasmic side</orientation>
    </subcellularLocation>
</comment>
<keyword evidence="8 11" id="KW-1133">Transmembrane helix</keyword>
<dbReference type="InterPro" id="IPR037682">
    <property type="entry name" value="TonB_C"/>
</dbReference>
<dbReference type="GO" id="GO:0098797">
    <property type="term" value="C:plasma membrane protein complex"/>
    <property type="evidence" value="ECO:0007669"/>
    <property type="project" value="TreeGrafter"/>
</dbReference>
<name>A0A8I1KK30_9HYPH</name>
<evidence type="ECO:0000256" key="9">
    <source>
        <dbReference type="ARBA" id="ARBA00023136"/>
    </source>
</evidence>
<keyword evidence="9 11" id="KW-0472">Membrane</keyword>
<dbReference type="NCBIfam" id="TIGR01352">
    <property type="entry name" value="tonB_Cterm"/>
    <property type="match status" value="1"/>
</dbReference>
<dbReference type="InterPro" id="IPR051045">
    <property type="entry name" value="TonB-dependent_transducer"/>
</dbReference>
<evidence type="ECO:0000256" key="6">
    <source>
        <dbReference type="ARBA" id="ARBA00022692"/>
    </source>
</evidence>
<dbReference type="PANTHER" id="PTHR33446">
    <property type="entry name" value="PROTEIN TONB-RELATED"/>
    <property type="match status" value="1"/>
</dbReference>
<feature type="transmembrane region" description="Helical" evidence="11">
    <location>
        <begin position="21"/>
        <end position="44"/>
    </location>
</feature>
<keyword evidence="7" id="KW-0653">Protein transport</keyword>
<feature type="compositionally biased region" description="Low complexity" evidence="10">
    <location>
        <begin position="153"/>
        <end position="182"/>
    </location>
</feature>
<dbReference type="GO" id="GO:0015031">
    <property type="term" value="P:protein transport"/>
    <property type="evidence" value="ECO:0007669"/>
    <property type="project" value="UniProtKB-KW"/>
</dbReference>
<reference evidence="13 14" key="1">
    <citation type="submission" date="2020-12" db="EMBL/GenBank/DDBJ databases">
        <title>Revised draft genomes of Rhodomicrobium vannielii ATCC 17100 and Rhodomicrobium udaipurense JA643.</title>
        <authorList>
            <person name="Conners E.M."/>
            <person name="Davenport E.J."/>
            <person name="Bose A."/>
        </authorList>
    </citation>
    <scope>NUCLEOTIDE SEQUENCE [LARGE SCALE GENOMIC DNA]</scope>
    <source>
        <strain evidence="13 14">JA643</strain>
    </source>
</reference>
<feature type="compositionally biased region" description="Basic and acidic residues" evidence="10">
    <location>
        <begin position="93"/>
        <end position="146"/>
    </location>
</feature>
<evidence type="ECO:0000256" key="1">
    <source>
        <dbReference type="ARBA" id="ARBA00004383"/>
    </source>
</evidence>
<dbReference type="InterPro" id="IPR006260">
    <property type="entry name" value="TonB/TolA_C"/>
</dbReference>
<dbReference type="EMBL" id="JAEMUK010000015">
    <property type="protein sequence ID" value="MBJ7543641.1"/>
    <property type="molecule type" value="Genomic_DNA"/>
</dbReference>
<dbReference type="RefSeq" id="WP_037234096.1">
    <property type="nucleotide sequence ID" value="NZ_JAEMUK010000015.1"/>
</dbReference>
<dbReference type="PANTHER" id="PTHR33446:SF2">
    <property type="entry name" value="PROTEIN TONB"/>
    <property type="match status" value="1"/>
</dbReference>
<evidence type="ECO:0000256" key="5">
    <source>
        <dbReference type="ARBA" id="ARBA00022519"/>
    </source>
</evidence>
<evidence type="ECO:0000259" key="12">
    <source>
        <dbReference type="PROSITE" id="PS52015"/>
    </source>
</evidence>
<feature type="domain" description="TonB C-terminal" evidence="12">
    <location>
        <begin position="181"/>
        <end position="271"/>
    </location>
</feature>
<dbReference type="GO" id="GO:0055085">
    <property type="term" value="P:transmembrane transport"/>
    <property type="evidence" value="ECO:0007669"/>
    <property type="project" value="InterPro"/>
</dbReference>
<dbReference type="Gene3D" id="3.30.1150.10">
    <property type="match status" value="1"/>
</dbReference>
<dbReference type="Pfam" id="PF13103">
    <property type="entry name" value="TonB_2"/>
    <property type="match status" value="1"/>
</dbReference>
<feature type="region of interest" description="Disordered" evidence="10">
    <location>
        <begin position="71"/>
        <end position="182"/>
    </location>
</feature>
<evidence type="ECO:0000256" key="10">
    <source>
        <dbReference type="SAM" id="MobiDB-lite"/>
    </source>
</evidence>
<evidence type="ECO:0000256" key="7">
    <source>
        <dbReference type="ARBA" id="ARBA00022927"/>
    </source>
</evidence>
<accession>A0A8I1KK30</accession>
<keyword evidence="6 11" id="KW-0812">Transmembrane</keyword>
<dbReference type="AlphaFoldDB" id="A0A8I1KK30"/>
<evidence type="ECO:0000313" key="13">
    <source>
        <dbReference type="EMBL" id="MBJ7543641.1"/>
    </source>
</evidence>
<protein>
    <submittedName>
        <fullName evidence="13">Energy transducer TonB</fullName>
    </submittedName>
</protein>
<evidence type="ECO:0000256" key="3">
    <source>
        <dbReference type="ARBA" id="ARBA00022448"/>
    </source>
</evidence>
<organism evidence="13 14">
    <name type="scientific">Rhodomicrobium udaipurense</name>
    <dbReference type="NCBI Taxonomy" id="1202716"/>
    <lineage>
        <taxon>Bacteria</taxon>
        <taxon>Pseudomonadati</taxon>
        <taxon>Pseudomonadota</taxon>
        <taxon>Alphaproteobacteria</taxon>
        <taxon>Hyphomicrobiales</taxon>
        <taxon>Hyphomicrobiaceae</taxon>
        <taxon>Rhodomicrobium</taxon>
    </lineage>
</organism>
<dbReference type="Proteomes" id="UP000623250">
    <property type="component" value="Unassembled WGS sequence"/>
</dbReference>
<sequence>MTTADWGFDATGGMDEGRRDAVRWTVAAAAAATLYAGVAAIILFQPEDAAPASSDPAGAVMVELSPIVAAPDTPMRDVATGAESEASPEQEVSEPKPEEKQLQEEETKLPEFDKAEAIIEQARQEPQPEKPVEKKPIEKKPEEQKPQRKKSTARAAAAPRPNKARHAAVNAASSAGVSSSASAASWRSAVVGHLNRHKRHPGGASNGTAYVAFAIDRQGRVLWARLTRSSGSSQLDAEAVSLARRASPVPAPPSDMARATITLSVPLRFTR</sequence>
<evidence type="ECO:0000256" key="11">
    <source>
        <dbReference type="SAM" id="Phobius"/>
    </source>
</evidence>
<keyword evidence="3" id="KW-0813">Transport</keyword>